<accession>A0ABM9CTS3</accession>
<dbReference type="InterPro" id="IPR035905">
    <property type="entry name" value="Barstar-like_sf"/>
</dbReference>
<dbReference type="EMBL" id="CAKMMF010000041">
    <property type="protein sequence ID" value="CAH1223252.1"/>
    <property type="molecule type" value="Genomic_DNA"/>
</dbReference>
<gene>
    <name evidence="3" type="ORF">PAECIP111893_04940</name>
</gene>
<dbReference type="Pfam" id="PF01337">
    <property type="entry name" value="Barstar"/>
    <property type="match status" value="1"/>
</dbReference>
<dbReference type="InterPro" id="IPR000468">
    <property type="entry name" value="Barstar"/>
</dbReference>
<reference evidence="3" key="1">
    <citation type="submission" date="2022-01" db="EMBL/GenBank/DDBJ databases">
        <authorList>
            <person name="Criscuolo A."/>
        </authorList>
    </citation>
    <scope>NUCLEOTIDE SEQUENCE</scope>
    <source>
        <strain evidence="3">CIP111893</strain>
    </source>
</reference>
<dbReference type="RefSeq" id="WP_236346602.1">
    <property type="nucleotide sequence ID" value="NZ_CAKMMF010000041.1"/>
</dbReference>
<organism evidence="3 4">
    <name type="scientific">Paenibacillus plantiphilus</name>
    <dbReference type="NCBI Taxonomy" id="2905650"/>
    <lineage>
        <taxon>Bacteria</taxon>
        <taxon>Bacillati</taxon>
        <taxon>Bacillota</taxon>
        <taxon>Bacilli</taxon>
        <taxon>Bacillales</taxon>
        <taxon>Paenibacillaceae</taxon>
        <taxon>Paenibacillus</taxon>
    </lineage>
</organism>
<evidence type="ECO:0000256" key="1">
    <source>
        <dbReference type="ARBA" id="ARBA00006845"/>
    </source>
</evidence>
<sequence>MSTNSSDVVSGLQYFYITECDISDFCNLQWKFNESSEMKVVAKMIRGEKCTTLHELFHEFSAALQFPYYFGENWNSFDECVNDLEWLPADAYILCISHSEQILKLPSSEVEIFFRTLLSAGQEWMSGRDLGAITTPSTPFKVVFHCTTGTSQNIAIKFHDLGIELRQL</sequence>
<proteinExistence type="inferred from homology"/>
<dbReference type="SUPFAM" id="SSF52038">
    <property type="entry name" value="Barstar-related"/>
    <property type="match status" value="1"/>
</dbReference>
<dbReference type="Proteomes" id="UP000838686">
    <property type="component" value="Unassembled WGS sequence"/>
</dbReference>
<keyword evidence="4" id="KW-1185">Reference proteome</keyword>
<evidence type="ECO:0000313" key="3">
    <source>
        <dbReference type="EMBL" id="CAH1223252.1"/>
    </source>
</evidence>
<feature type="domain" description="Barstar (barnase inhibitor)" evidence="2">
    <location>
        <begin position="44"/>
        <end position="128"/>
    </location>
</feature>
<comment type="caution">
    <text evidence="3">The sequence shown here is derived from an EMBL/GenBank/DDBJ whole genome shotgun (WGS) entry which is preliminary data.</text>
</comment>
<comment type="similarity">
    <text evidence="1">Belongs to the barstar family.</text>
</comment>
<evidence type="ECO:0000313" key="4">
    <source>
        <dbReference type="Proteomes" id="UP000838686"/>
    </source>
</evidence>
<dbReference type="Gene3D" id="3.30.370.10">
    <property type="entry name" value="Barstar-like"/>
    <property type="match status" value="1"/>
</dbReference>
<name>A0ABM9CTS3_9BACL</name>
<protein>
    <recommendedName>
        <fullName evidence="2">Barstar (barnase inhibitor) domain-containing protein</fullName>
    </recommendedName>
</protein>
<evidence type="ECO:0000259" key="2">
    <source>
        <dbReference type="Pfam" id="PF01337"/>
    </source>
</evidence>